<dbReference type="InterPro" id="IPR013783">
    <property type="entry name" value="Ig-like_fold"/>
</dbReference>
<proteinExistence type="predicted"/>
<organism evidence="2 3">
    <name type="scientific">Alistipes inops</name>
    <dbReference type="NCBI Taxonomy" id="1501391"/>
    <lineage>
        <taxon>Bacteria</taxon>
        <taxon>Pseudomonadati</taxon>
        <taxon>Bacteroidota</taxon>
        <taxon>Bacteroidia</taxon>
        <taxon>Bacteroidales</taxon>
        <taxon>Rikenellaceae</taxon>
        <taxon>Alistipes</taxon>
    </lineage>
</organism>
<evidence type="ECO:0000313" key="2">
    <source>
        <dbReference type="EMBL" id="KHE41815.1"/>
    </source>
</evidence>
<sequence length="471" mass="51914">MVMAGCTENGTSEKQYVYLSDAACTFQSAGNEPFTITVETSPAEWTVTPGASWVTAEKSGNDLVLTVADNADGMERTTTISITAGQAEQTITVIQLSDDSLPMRFRKLAEFHSAVISPNGKWVGGYYSYAEEGDAALHRFIFIDLETDERIELGPYPESLMFPTSVECITDTGILYAVDANGGMKAFDVNEQNYYEVEVPGVDAATLGLGNVSADGTFWVGWAMVNSHYRPYVCENGTATMLPLPEKDFRDVPYDGDDFDLMARGFSEDHSIIYGTTWDNKDFGMIYWDADRNVHFVGEDVRKVTTIQRPDGYGGTYDYNIVDGMISWAGQYQISPNGRWIAGTFRTETAVDDGNSIEQTFSPAFYDVENNKTYIMSEYGDGSGMVVTDDGIGFIGTPSLYTSSCQVVKIETGESLGTLQQYILDLYGIYMPSGYLVYLTPDKEIWWGATFETEGIVASAPNWYLAPSLAK</sequence>
<dbReference type="InterPro" id="IPR011044">
    <property type="entry name" value="Quino_amine_DH_bsu"/>
</dbReference>
<dbReference type="Gene3D" id="2.60.40.10">
    <property type="entry name" value="Immunoglobulins"/>
    <property type="match status" value="1"/>
</dbReference>
<protein>
    <recommendedName>
        <fullName evidence="1">BACON domain-containing protein</fullName>
    </recommendedName>
</protein>
<gene>
    <name evidence="2" type="ORF">LG35_07330</name>
</gene>
<keyword evidence="3" id="KW-1185">Reference proteome</keyword>
<dbReference type="InterPro" id="IPR024361">
    <property type="entry name" value="BACON"/>
</dbReference>
<name>A0ABR4YHT8_9BACT</name>
<accession>A0ABR4YHT8</accession>
<dbReference type="SUPFAM" id="SSF50969">
    <property type="entry name" value="YVTN repeat-like/Quinoprotein amine dehydrogenase"/>
    <property type="match status" value="1"/>
</dbReference>
<feature type="domain" description="BACON" evidence="1">
    <location>
        <begin position="44"/>
        <end position="95"/>
    </location>
</feature>
<comment type="caution">
    <text evidence="2">The sequence shown here is derived from an EMBL/GenBank/DDBJ whole genome shotgun (WGS) entry which is preliminary data.</text>
</comment>
<evidence type="ECO:0000313" key="3">
    <source>
        <dbReference type="Proteomes" id="UP000030889"/>
    </source>
</evidence>
<dbReference type="Proteomes" id="UP000030889">
    <property type="component" value="Unassembled WGS sequence"/>
</dbReference>
<evidence type="ECO:0000259" key="1">
    <source>
        <dbReference type="Pfam" id="PF13004"/>
    </source>
</evidence>
<dbReference type="EMBL" id="JRGF01000008">
    <property type="protein sequence ID" value="KHE41815.1"/>
    <property type="molecule type" value="Genomic_DNA"/>
</dbReference>
<reference evidence="2 3" key="1">
    <citation type="submission" date="2014-09" db="EMBL/GenBank/DDBJ databases">
        <title>Alistipes sp. 627, sp. nov., a novel member of the family Rikenellaceae isolated from human faeces.</title>
        <authorList>
            <person name="Shkoporov A.N."/>
            <person name="Chaplin A.V."/>
            <person name="Motuzova O.V."/>
            <person name="Kafarskaia L.I."/>
            <person name="Khokhlova E.V."/>
            <person name="Efimov B.A."/>
        </authorList>
    </citation>
    <scope>NUCLEOTIDE SEQUENCE [LARGE SCALE GENOMIC DNA]</scope>
    <source>
        <strain evidence="2 3">627</strain>
    </source>
</reference>
<dbReference type="CDD" id="cd14948">
    <property type="entry name" value="BACON"/>
    <property type="match status" value="1"/>
</dbReference>
<dbReference type="Pfam" id="PF13004">
    <property type="entry name" value="BACON"/>
    <property type="match status" value="1"/>
</dbReference>